<dbReference type="Proteomes" id="UP000696573">
    <property type="component" value="Unassembled WGS sequence"/>
</dbReference>
<accession>A0A9N9V233</accession>
<organism evidence="1 2">
    <name type="scientific">Clonostachys rhizophaga</name>
    <dbReference type="NCBI Taxonomy" id="160324"/>
    <lineage>
        <taxon>Eukaryota</taxon>
        <taxon>Fungi</taxon>
        <taxon>Dikarya</taxon>
        <taxon>Ascomycota</taxon>
        <taxon>Pezizomycotina</taxon>
        <taxon>Sordariomycetes</taxon>
        <taxon>Hypocreomycetidae</taxon>
        <taxon>Hypocreales</taxon>
        <taxon>Bionectriaceae</taxon>
        <taxon>Clonostachys</taxon>
    </lineage>
</organism>
<reference evidence="1" key="1">
    <citation type="submission" date="2021-10" db="EMBL/GenBank/DDBJ databases">
        <authorList>
            <person name="Piombo E."/>
        </authorList>
    </citation>
    <scope>NUCLEOTIDE SEQUENCE</scope>
</reference>
<name>A0A9N9V233_9HYPO</name>
<evidence type="ECO:0000313" key="1">
    <source>
        <dbReference type="EMBL" id="CAH0017789.1"/>
    </source>
</evidence>
<keyword evidence="2" id="KW-1185">Reference proteome</keyword>
<gene>
    <name evidence="1" type="ORF">CRHIZ90672A_00016207</name>
</gene>
<dbReference type="OrthoDB" id="10289370at2759"/>
<protein>
    <submittedName>
        <fullName evidence="1">Uncharacterized protein</fullName>
    </submittedName>
</protein>
<sequence>MPNNMGAHNDNTITPTMDMARTTTIISMREAMPTGMARDMIMISIKVTGTRNTPSSTIHKMAMAKVMGGNPLAEDMVGWDTAAVEGGPHQGRVVIHQTSPSPIQTQTLVVQTNNEQALEMETITVTIKIANWLTKCMVWILTIPMGTNRGCLPDQDQDQEVVAEAKGVMESMEGKYLEVNRLKGIPTAEDMLS</sequence>
<dbReference type="EMBL" id="CABFNQ020000521">
    <property type="protein sequence ID" value="CAH0017789.1"/>
    <property type="molecule type" value="Genomic_DNA"/>
</dbReference>
<evidence type="ECO:0000313" key="2">
    <source>
        <dbReference type="Proteomes" id="UP000696573"/>
    </source>
</evidence>
<dbReference type="AlphaFoldDB" id="A0A9N9V233"/>
<comment type="caution">
    <text evidence="1">The sequence shown here is derived from an EMBL/GenBank/DDBJ whole genome shotgun (WGS) entry which is preliminary data.</text>
</comment>
<proteinExistence type="predicted"/>